<dbReference type="Ensembl" id="ENSGACT00000013836.1">
    <property type="protein sequence ID" value="ENSGACP00000013811.1"/>
    <property type="gene ID" value="ENSGACG00000010451.1"/>
</dbReference>
<proteinExistence type="predicted"/>
<evidence type="ECO:0000313" key="1">
    <source>
        <dbReference type="Ensembl" id="ENSGACP00000013811.1"/>
    </source>
</evidence>
<name>G3P887_GASAC</name>
<dbReference type="InParanoid" id="G3P887"/>
<dbReference type="AlphaFoldDB" id="G3P887"/>
<accession>G3P887</accession>
<organism evidence="1">
    <name type="scientific">Gasterosteus aculeatus</name>
    <name type="common">Three-spined stickleback</name>
    <dbReference type="NCBI Taxonomy" id="69293"/>
    <lineage>
        <taxon>Eukaryota</taxon>
        <taxon>Metazoa</taxon>
        <taxon>Chordata</taxon>
        <taxon>Craniata</taxon>
        <taxon>Vertebrata</taxon>
        <taxon>Euteleostomi</taxon>
        <taxon>Actinopterygii</taxon>
        <taxon>Neopterygii</taxon>
        <taxon>Teleostei</taxon>
        <taxon>Neoteleostei</taxon>
        <taxon>Acanthomorphata</taxon>
        <taxon>Eupercaria</taxon>
        <taxon>Perciformes</taxon>
        <taxon>Cottioidei</taxon>
        <taxon>Gasterosteales</taxon>
        <taxon>Gasterosteidae</taxon>
        <taxon>Gasterosteus</taxon>
    </lineage>
</organism>
<reference evidence="1" key="2">
    <citation type="submission" date="2024-04" db="UniProtKB">
        <authorList>
            <consortium name="Ensembl"/>
        </authorList>
    </citation>
    <scope>IDENTIFICATION</scope>
</reference>
<protein>
    <submittedName>
        <fullName evidence="1">Uncharacterized protein</fullName>
    </submittedName>
</protein>
<sequence length="103" mass="11434">MNGHASSPASSRHAPFLFWLMLQQNQSYKTKSLAANPVDARESNIVDVNFLAREVNLCSRSLLLLLTVRGRSQSPASPRLIGSTFRPWIGWISSLLTVVNPQN</sequence>
<reference evidence="1" key="1">
    <citation type="submission" date="2006-01" db="EMBL/GenBank/DDBJ databases">
        <authorList>
            <person name="Lindblad-Toh K."/>
            <person name="Mauceli E."/>
            <person name="Grabherr M."/>
            <person name="Chang J.L."/>
            <person name="Lander E.S."/>
        </authorList>
    </citation>
    <scope>NUCLEOTIDE SEQUENCE [LARGE SCALE GENOMIC DNA]</scope>
</reference>